<keyword evidence="2" id="KW-1185">Reference proteome</keyword>
<protein>
    <submittedName>
        <fullName evidence="1">Uncharacterized protein</fullName>
    </submittedName>
</protein>
<organism evidence="1 2">
    <name type="scientific">Pseudarthrobacter siccitolerans</name>
    <dbReference type="NCBI Taxonomy" id="861266"/>
    <lineage>
        <taxon>Bacteria</taxon>
        <taxon>Bacillati</taxon>
        <taxon>Actinomycetota</taxon>
        <taxon>Actinomycetes</taxon>
        <taxon>Micrococcales</taxon>
        <taxon>Micrococcaceae</taxon>
        <taxon>Pseudarthrobacter</taxon>
    </lineage>
</organism>
<proteinExistence type="predicted"/>
<reference evidence="2" key="1">
    <citation type="journal article" date="2014" name="Genome Announc.">
        <title>Genome Sequence of Arthrobacter siccitolerans 4J27, a Xeroprotectant-Producing Desiccation-Tolerant Microorganism.</title>
        <authorList>
            <person name="Manzanera M."/>
            <person name="Santa-Cruz-Calvo L."/>
            <person name="Vilchez J.I."/>
            <person name="Garcia-Fontana C."/>
            <person name="Silva-Castro G.A."/>
            <person name="Calvo C."/>
            <person name="Gonzalez-Lopez J."/>
        </authorList>
    </citation>
    <scope>NUCLEOTIDE SEQUENCE [LARGE SCALE GENOMIC DNA]</scope>
    <source>
        <strain evidence="2">4J27</strain>
    </source>
</reference>
<gene>
    <name evidence="1" type="ORF">ARTSIC4J27_3216</name>
</gene>
<dbReference type="RefSeq" id="WP_050056103.1">
    <property type="nucleotide sequence ID" value="NZ_CAQI01000048.1"/>
</dbReference>
<evidence type="ECO:0000313" key="1">
    <source>
        <dbReference type="EMBL" id="CCQ47236.1"/>
    </source>
</evidence>
<dbReference type="Proteomes" id="UP000035722">
    <property type="component" value="Unassembled WGS sequence"/>
</dbReference>
<accession>A0A024H666</accession>
<dbReference type="AlphaFoldDB" id="A0A024H666"/>
<dbReference type="EMBL" id="CAQI01000048">
    <property type="protein sequence ID" value="CCQ47236.1"/>
    <property type="molecule type" value="Genomic_DNA"/>
</dbReference>
<sequence length="88" mass="9851">MTDTFIQDQWHRLPSTVTQWLIDNPGCMILPRTLSAEISAATGHPLNQDPHGETALGQEDVDFIRRKSHEAETAKPDAGYTFFDSVQP</sequence>
<dbReference type="OrthoDB" id="4950699at2"/>
<evidence type="ECO:0000313" key="2">
    <source>
        <dbReference type="Proteomes" id="UP000035722"/>
    </source>
</evidence>
<comment type="caution">
    <text evidence="1">The sequence shown here is derived from an EMBL/GenBank/DDBJ whole genome shotgun (WGS) entry which is preliminary data.</text>
</comment>
<name>A0A024H666_9MICC</name>